<reference evidence="2 3" key="1">
    <citation type="journal article" date="2012" name="J. Bacteriol.">
        <title>Genome Sequence of the Antarctic Psychrophile Bacterium Planococcus antarcticus DSM 14505.</title>
        <authorList>
            <person name="Margolles A."/>
            <person name="Gueimonde M."/>
            <person name="Sanchez B."/>
        </authorList>
    </citation>
    <scope>NUCLEOTIDE SEQUENCE [LARGE SCALE GENOMIC DNA]</scope>
    <source>
        <strain evidence="2 3">DSM 14505</strain>
    </source>
</reference>
<feature type="transmembrane region" description="Helical" evidence="1">
    <location>
        <begin position="12"/>
        <end position="35"/>
    </location>
</feature>
<evidence type="ECO:0008006" key="4">
    <source>
        <dbReference type="Google" id="ProtNLM"/>
    </source>
</evidence>
<gene>
    <name evidence="2" type="ORF">A1A1_05657</name>
</gene>
<dbReference type="AlphaFoldDB" id="A0AA87IMD5"/>
<name>A0AA87IMD5_9BACL</name>
<dbReference type="Proteomes" id="UP000004725">
    <property type="component" value="Unassembled WGS sequence"/>
</dbReference>
<keyword evidence="1" id="KW-0472">Membrane</keyword>
<keyword evidence="1" id="KW-1133">Transmembrane helix</keyword>
<organism evidence="2 3">
    <name type="scientific">Planococcus antarcticus DSM 14505</name>
    <dbReference type="NCBI Taxonomy" id="1185653"/>
    <lineage>
        <taxon>Bacteria</taxon>
        <taxon>Bacillati</taxon>
        <taxon>Bacillota</taxon>
        <taxon>Bacilli</taxon>
        <taxon>Bacillales</taxon>
        <taxon>Caryophanaceae</taxon>
        <taxon>Planococcus</taxon>
    </lineage>
</organism>
<evidence type="ECO:0000256" key="1">
    <source>
        <dbReference type="SAM" id="Phobius"/>
    </source>
</evidence>
<sequence length="93" mass="10317">MGDTMKAYKKEVQFTIWMTAAFIVVGNVGLIFSIFPVDGMLFGFPVMYIVPILMGWFGVFFLTIVAGKIGNRIDDEIDSENDALGISDEVKDV</sequence>
<accession>A0AA87IMD5</accession>
<comment type="caution">
    <text evidence="2">The sequence shown here is derived from an EMBL/GenBank/DDBJ whole genome shotgun (WGS) entry which is preliminary data.</text>
</comment>
<evidence type="ECO:0000313" key="2">
    <source>
        <dbReference type="EMBL" id="EIM07443.1"/>
    </source>
</evidence>
<dbReference type="EMBL" id="AJYB01000015">
    <property type="protein sequence ID" value="EIM07443.1"/>
    <property type="molecule type" value="Genomic_DNA"/>
</dbReference>
<protein>
    <recommendedName>
        <fullName evidence="4">DUF997 domain-containing protein</fullName>
    </recommendedName>
</protein>
<proteinExistence type="predicted"/>
<evidence type="ECO:0000313" key="3">
    <source>
        <dbReference type="Proteomes" id="UP000004725"/>
    </source>
</evidence>
<keyword evidence="1" id="KW-0812">Transmembrane</keyword>
<feature type="transmembrane region" description="Helical" evidence="1">
    <location>
        <begin position="41"/>
        <end position="65"/>
    </location>
</feature>